<organism evidence="2 3">
    <name type="scientific">Marine Group I thaumarchaeote</name>
    <dbReference type="NCBI Taxonomy" id="2511932"/>
    <lineage>
        <taxon>Archaea</taxon>
        <taxon>Nitrososphaerota</taxon>
        <taxon>Marine Group I</taxon>
    </lineage>
</organism>
<protein>
    <submittedName>
        <fullName evidence="2">VOC family protein</fullName>
    </submittedName>
</protein>
<dbReference type="SUPFAM" id="SSF54593">
    <property type="entry name" value="Glyoxalase/Bleomycin resistance protein/Dihydroxybiphenyl dioxygenase"/>
    <property type="match status" value="1"/>
</dbReference>
<dbReference type="InterPro" id="IPR004360">
    <property type="entry name" value="Glyas_Fos-R_dOase_dom"/>
</dbReference>
<evidence type="ECO:0000259" key="1">
    <source>
        <dbReference type="PROSITE" id="PS51819"/>
    </source>
</evidence>
<evidence type="ECO:0000313" key="3">
    <source>
        <dbReference type="Proteomes" id="UP000575480"/>
    </source>
</evidence>
<dbReference type="Pfam" id="PF00903">
    <property type="entry name" value="Glyoxalase"/>
    <property type="match status" value="1"/>
</dbReference>
<sequence length="144" mass="16815">MAKTFHLAIPITGNLDKMIEFYCNVLGCKKGNSKNHPFYSWCDIDFWGNELTLHSSINEFKVNERHLVDKEDVTIPHFGVHLDAEELESLKEKLLRENVEFVNEPYIRFEGEVLEQETMFIKDPSDNIMEFKTMVNPDALFGEE</sequence>
<dbReference type="PANTHER" id="PTHR39434">
    <property type="match status" value="1"/>
</dbReference>
<dbReference type="PANTHER" id="PTHR39434:SF1">
    <property type="entry name" value="VOC DOMAIN-CONTAINING PROTEIN"/>
    <property type="match status" value="1"/>
</dbReference>
<reference evidence="2 3" key="1">
    <citation type="journal article" date="2019" name="Environ. Microbiol.">
        <title>Genomics insights into ecotype formation of ammonia-oxidizing archaea in the deep ocean.</title>
        <authorList>
            <person name="Wang Y."/>
            <person name="Huang J.M."/>
            <person name="Cui G.J."/>
            <person name="Nunoura T."/>
            <person name="Takaki Y."/>
            <person name="Li W.L."/>
            <person name="Li J."/>
            <person name="Gao Z.M."/>
            <person name="Takai K."/>
            <person name="Zhang A.Q."/>
            <person name="Stepanauskas R."/>
        </authorList>
    </citation>
    <scope>NUCLEOTIDE SEQUENCE [LARGE SCALE GENOMIC DNA]</scope>
    <source>
        <strain evidence="2 3">L15a</strain>
    </source>
</reference>
<name>A0A7K4MX84_9ARCH</name>
<gene>
    <name evidence="2" type="ORF">HX858_09220</name>
</gene>
<evidence type="ECO:0000313" key="2">
    <source>
        <dbReference type="EMBL" id="NWJ57906.1"/>
    </source>
</evidence>
<comment type="caution">
    <text evidence="2">The sequence shown here is derived from an EMBL/GenBank/DDBJ whole genome shotgun (WGS) entry which is preliminary data.</text>
</comment>
<feature type="domain" description="VOC" evidence="1">
    <location>
        <begin position="3"/>
        <end position="134"/>
    </location>
</feature>
<dbReference type="InterPro" id="IPR037523">
    <property type="entry name" value="VOC_core"/>
</dbReference>
<dbReference type="AlphaFoldDB" id="A0A7K4MX84"/>
<dbReference type="InterPro" id="IPR029068">
    <property type="entry name" value="Glyas_Bleomycin-R_OHBP_Dase"/>
</dbReference>
<dbReference type="Gene3D" id="3.10.180.10">
    <property type="entry name" value="2,3-Dihydroxybiphenyl 1,2-Dioxygenase, domain 1"/>
    <property type="match status" value="1"/>
</dbReference>
<accession>A0A7K4MX84</accession>
<dbReference type="EMBL" id="JACATH010000024">
    <property type="protein sequence ID" value="NWJ57906.1"/>
    <property type="molecule type" value="Genomic_DNA"/>
</dbReference>
<proteinExistence type="predicted"/>
<dbReference type="Proteomes" id="UP000575480">
    <property type="component" value="Unassembled WGS sequence"/>
</dbReference>
<dbReference type="PROSITE" id="PS51819">
    <property type="entry name" value="VOC"/>
    <property type="match status" value="1"/>
</dbReference>